<evidence type="ECO:0000313" key="1">
    <source>
        <dbReference type="EMBL" id="KAK8953213.1"/>
    </source>
</evidence>
<reference evidence="1 2" key="1">
    <citation type="journal article" date="2022" name="Nat. Plants">
        <title>Genomes of leafy and leafless Platanthera orchids illuminate the evolution of mycoheterotrophy.</title>
        <authorList>
            <person name="Li M.H."/>
            <person name="Liu K.W."/>
            <person name="Li Z."/>
            <person name="Lu H.C."/>
            <person name="Ye Q.L."/>
            <person name="Zhang D."/>
            <person name="Wang J.Y."/>
            <person name="Li Y.F."/>
            <person name="Zhong Z.M."/>
            <person name="Liu X."/>
            <person name="Yu X."/>
            <person name="Liu D.K."/>
            <person name="Tu X.D."/>
            <person name="Liu B."/>
            <person name="Hao Y."/>
            <person name="Liao X.Y."/>
            <person name="Jiang Y.T."/>
            <person name="Sun W.H."/>
            <person name="Chen J."/>
            <person name="Chen Y.Q."/>
            <person name="Ai Y."/>
            <person name="Zhai J.W."/>
            <person name="Wu S.S."/>
            <person name="Zhou Z."/>
            <person name="Hsiao Y.Y."/>
            <person name="Wu W.L."/>
            <person name="Chen Y.Y."/>
            <person name="Lin Y.F."/>
            <person name="Hsu J.L."/>
            <person name="Li C.Y."/>
            <person name="Wang Z.W."/>
            <person name="Zhao X."/>
            <person name="Zhong W.Y."/>
            <person name="Ma X.K."/>
            <person name="Ma L."/>
            <person name="Huang J."/>
            <person name="Chen G.Z."/>
            <person name="Huang M.Z."/>
            <person name="Huang L."/>
            <person name="Peng D.H."/>
            <person name="Luo Y.B."/>
            <person name="Zou S.Q."/>
            <person name="Chen S.P."/>
            <person name="Lan S."/>
            <person name="Tsai W.C."/>
            <person name="Van de Peer Y."/>
            <person name="Liu Z.J."/>
        </authorList>
    </citation>
    <scope>NUCLEOTIDE SEQUENCE [LARGE SCALE GENOMIC DNA]</scope>
    <source>
        <strain evidence="1">Lor288</strain>
    </source>
</reference>
<dbReference type="Proteomes" id="UP001412067">
    <property type="component" value="Unassembled WGS sequence"/>
</dbReference>
<keyword evidence="2" id="KW-1185">Reference proteome</keyword>
<sequence length="214" mass="25155">MFLKYKNVNTLDYVFMVSFFLDKPTSKWIQEFLRDDICHDWHHFKIPIQNRFRIEVPLSHINLDSNEAKSEEYDPCGTLEEPIFVQAPIIHVGEEILSSFVSPPSKELSLMSFLLDDSGKLEDEQELPIFVSKEKELRNDTNTLMRDFIIILDVFNKLDSQNIIKYLANDLFQEDLAMTASNKKFSNDEHFLTTIFIFDHEGCQKARQFFTKLT</sequence>
<name>A0ABR2LWL0_9ASPA</name>
<accession>A0ABR2LWL0</accession>
<gene>
    <name evidence="1" type="ORF">KSP40_PGU003900</name>
</gene>
<protein>
    <submittedName>
        <fullName evidence="1">Uncharacterized protein</fullName>
    </submittedName>
</protein>
<proteinExistence type="predicted"/>
<evidence type="ECO:0000313" key="2">
    <source>
        <dbReference type="Proteomes" id="UP001412067"/>
    </source>
</evidence>
<organism evidence="1 2">
    <name type="scientific">Platanthera guangdongensis</name>
    <dbReference type="NCBI Taxonomy" id="2320717"/>
    <lineage>
        <taxon>Eukaryota</taxon>
        <taxon>Viridiplantae</taxon>
        <taxon>Streptophyta</taxon>
        <taxon>Embryophyta</taxon>
        <taxon>Tracheophyta</taxon>
        <taxon>Spermatophyta</taxon>
        <taxon>Magnoliopsida</taxon>
        <taxon>Liliopsida</taxon>
        <taxon>Asparagales</taxon>
        <taxon>Orchidaceae</taxon>
        <taxon>Orchidoideae</taxon>
        <taxon>Orchideae</taxon>
        <taxon>Orchidinae</taxon>
        <taxon>Platanthera</taxon>
    </lineage>
</organism>
<dbReference type="EMBL" id="JBBWWR010000014">
    <property type="protein sequence ID" value="KAK8953213.1"/>
    <property type="molecule type" value="Genomic_DNA"/>
</dbReference>
<comment type="caution">
    <text evidence="1">The sequence shown here is derived from an EMBL/GenBank/DDBJ whole genome shotgun (WGS) entry which is preliminary data.</text>
</comment>